<evidence type="ECO:0000313" key="1">
    <source>
        <dbReference type="EMBL" id="CCI53120.1"/>
    </source>
</evidence>
<dbReference type="EMBL" id="CAJC01000139">
    <property type="protein sequence ID" value="CCI53120.1"/>
    <property type="molecule type" value="Genomic_DNA"/>
</dbReference>
<reference evidence="1 2" key="1">
    <citation type="journal article" date="2013" name="ISME J.">
        <title>A metabolic model for members of the genus Tetrasphaera involved in enhanced biological phosphorus removal.</title>
        <authorList>
            <person name="Kristiansen R."/>
            <person name="Nguyen H.T.T."/>
            <person name="Saunders A.M."/>
            <person name="Nielsen J.L."/>
            <person name="Wimmer R."/>
            <person name="Le V.Q."/>
            <person name="McIlroy S.J."/>
            <person name="Petrovski S."/>
            <person name="Seviour R.J."/>
            <person name="Calteau A."/>
            <person name="Nielsen K.L."/>
            <person name="Nielsen P.H."/>
        </authorList>
    </citation>
    <scope>NUCLEOTIDE SEQUENCE [LARGE SCALE GENOMIC DNA]</scope>
    <source>
        <strain evidence="1 2">Ben 74</strain>
    </source>
</reference>
<organism evidence="1 2">
    <name type="scientific">Nostocoides jenkinsii Ben 74</name>
    <dbReference type="NCBI Taxonomy" id="1193518"/>
    <lineage>
        <taxon>Bacteria</taxon>
        <taxon>Bacillati</taxon>
        <taxon>Actinomycetota</taxon>
        <taxon>Actinomycetes</taxon>
        <taxon>Micrococcales</taxon>
        <taxon>Intrasporangiaceae</taxon>
        <taxon>Nostocoides</taxon>
    </lineage>
</organism>
<dbReference type="AlphaFoldDB" id="A0A077MB85"/>
<dbReference type="Proteomes" id="UP000035720">
    <property type="component" value="Unassembled WGS sequence"/>
</dbReference>
<proteinExistence type="predicted"/>
<evidence type="ECO:0000313" key="2">
    <source>
        <dbReference type="Proteomes" id="UP000035720"/>
    </source>
</evidence>
<gene>
    <name evidence="1" type="ORF">BN13_30072</name>
</gene>
<name>A0A077MB85_9MICO</name>
<keyword evidence="2" id="KW-1185">Reference proteome</keyword>
<sequence length="77" mass="8948">MVDVGGQGGRWCCWCRCHNHQSCRAPAAVASTSSRACGRTTELRGENQWITQRWRSLAQTRAREPKSLRNRYHMDWQ</sequence>
<accession>A0A077MB85</accession>
<protein>
    <submittedName>
        <fullName evidence="1">Uncharacterized protein</fullName>
    </submittedName>
</protein>
<comment type="caution">
    <text evidence="1">The sequence shown here is derived from an EMBL/GenBank/DDBJ whole genome shotgun (WGS) entry which is preliminary data.</text>
</comment>